<accession>A0ACC2IL77</accession>
<reference evidence="1" key="1">
    <citation type="submission" date="2022-11" db="EMBL/GenBank/DDBJ databases">
        <title>Genome Sequence of Nemania bipapillata.</title>
        <authorList>
            <person name="Buettner E."/>
        </authorList>
    </citation>
    <scope>NUCLEOTIDE SEQUENCE</scope>
    <source>
        <strain evidence="1">CP14</strain>
    </source>
</reference>
<evidence type="ECO:0000313" key="2">
    <source>
        <dbReference type="Proteomes" id="UP001153334"/>
    </source>
</evidence>
<name>A0ACC2IL77_9PEZI</name>
<dbReference type="Proteomes" id="UP001153334">
    <property type="component" value="Unassembled WGS sequence"/>
</dbReference>
<gene>
    <name evidence="1" type="ORF">ONZ43_g4547</name>
</gene>
<protein>
    <submittedName>
        <fullName evidence="1">Uncharacterized protein</fullName>
    </submittedName>
</protein>
<proteinExistence type="predicted"/>
<comment type="caution">
    <text evidence="1">The sequence shown here is derived from an EMBL/GenBank/DDBJ whole genome shotgun (WGS) entry which is preliminary data.</text>
</comment>
<organism evidence="1 2">
    <name type="scientific">Nemania bipapillata</name>
    <dbReference type="NCBI Taxonomy" id="110536"/>
    <lineage>
        <taxon>Eukaryota</taxon>
        <taxon>Fungi</taxon>
        <taxon>Dikarya</taxon>
        <taxon>Ascomycota</taxon>
        <taxon>Pezizomycotina</taxon>
        <taxon>Sordariomycetes</taxon>
        <taxon>Xylariomycetidae</taxon>
        <taxon>Xylariales</taxon>
        <taxon>Xylariaceae</taxon>
        <taxon>Nemania</taxon>
    </lineage>
</organism>
<dbReference type="EMBL" id="JAPESX010001246">
    <property type="protein sequence ID" value="KAJ8115956.1"/>
    <property type="molecule type" value="Genomic_DNA"/>
</dbReference>
<keyword evidence="2" id="KW-1185">Reference proteome</keyword>
<evidence type="ECO:0000313" key="1">
    <source>
        <dbReference type="EMBL" id="KAJ8115956.1"/>
    </source>
</evidence>
<sequence length="392" mass="42837">MAPIRVGIIGLRPGPDEKPTLASGLGYWAASTHLPALKALPEQYEIVAVCNSHVESAKQAIKGYRLSESARAYGNPEDLANDPNVDLVVVSVNVGKHFELAKPALEKKKHVLVEWPLGAGLAEAEELCRLAETAGVRTSVGVQGRADPLVARVKNIIESGQIGKVVSSSAWVSTSVLSYNTWMEKGEYFLDHKSGGNLFFIYFGHFLDSFVHVLGDFTELQAIMKNTVPEVSIYSAEGVLVNPAYPKTSADHILVQGVLESGTVASLTVRTVRDEVDGVSFRWIISGTEGEMEVIIPHGHWQFSEPKRTLKLKIGKNEVQNVDFQSSDEVIAALPTIGTNIARQYRAFAKGDTDIVASFQSALKTHRLLDRILKAAGWEAFLMFVTQYMTTT</sequence>